<dbReference type="Proteomes" id="UP000265100">
    <property type="component" value="Chromosome 13"/>
</dbReference>
<evidence type="ECO:0000256" key="1">
    <source>
        <dbReference type="ARBA" id="ARBA00001946"/>
    </source>
</evidence>
<dbReference type="FunFam" id="1.10.510.10:FF:000104">
    <property type="entry name" value="serine/threonine-protein kinase MAK isoform X1"/>
    <property type="match status" value="1"/>
</dbReference>
<evidence type="ECO:0000256" key="9">
    <source>
        <dbReference type="ARBA" id="ARBA00022553"/>
    </source>
</evidence>
<evidence type="ECO:0000256" key="3">
    <source>
        <dbReference type="ARBA" id="ARBA00004138"/>
    </source>
</evidence>
<evidence type="ECO:0000256" key="2">
    <source>
        <dbReference type="ARBA" id="ARBA00004123"/>
    </source>
</evidence>
<accession>A0A3P8NVK0</accession>
<dbReference type="Bgee" id="ENSACLG00000005939">
    <property type="expression patterns" value="Expressed in camera-type eye and 8 other cell types or tissues"/>
</dbReference>
<evidence type="ECO:0000256" key="4">
    <source>
        <dbReference type="ARBA" id="ARBA00004245"/>
    </source>
</evidence>
<keyword evidence="14 21" id="KW-0067">ATP-binding</keyword>
<dbReference type="InterPro" id="IPR011009">
    <property type="entry name" value="Kinase-like_dom_sf"/>
</dbReference>
<feature type="region of interest" description="Disordered" evidence="22">
    <location>
        <begin position="578"/>
        <end position="618"/>
    </location>
</feature>
<feature type="binding site" evidence="21">
    <location>
        <position position="34"/>
    </location>
    <ligand>
        <name>ATP</name>
        <dbReference type="ChEBI" id="CHEBI:30616"/>
    </ligand>
</feature>
<dbReference type="InterPro" id="IPR000719">
    <property type="entry name" value="Prot_kinase_dom"/>
</dbReference>
<dbReference type="GO" id="GO:0005856">
    <property type="term" value="C:cytoskeleton"/>
    <property type="evidence" value="ECO:0007669"/>
    <property type="project" value="UniProtKB-SubCell"/>
</dbReference>
<evidence type="ECO:0000256" key="5">
    <source>
        <dbReference type="ARBA" id="ARBA00006485"/>
    </source>
</evidence>
<feature type="compositionally biased region" description="Pro residues" evidence="22">
    <location>
        <begin position="297"/>
        <end position="307"/>
    </location>
</feature>
<reference evidence="24" key="2">
    <citation type="submission" date="2025-08" db="UniProtKB">
        <authorList>
            <consortium name="Ensembl"/>
        </authorList>
    </citation>
    <scope>IDENTIFICATION</scope>
</reference>
<keyword evidence="16" id="KW-0206">Cytoskeleton</keyword>
<evidence type="ECO:0000256" key="18">
    <source>
        <dbReference type="ARBA" id="ARBA00023273"/>
    </source>
</evidence>
<organism evidence="24 25">
    <name type="scientific">Astatotilapia calliptera</name>
    <name type="common">Eastern happy</name>
    <name type="synonym">Chromis callipterus</name>
    <dbReference type="NCBI Taxonomy" id="8154"/>
    <lineage>
        <taxon>Eukaryota</taxon>
        <taxon>Metazoa</taxon>
        <taxon>Chordata</taxon>
        <taxon>Craniata</taxon>
        <taxon>Vertebrata</taxon>
        <taxon>Euteleostomi</taxon>
        <taxon>Actinopterygii</taxon>
        <taxon>Neopterygii</taxon>
        <taxon>Teleostei</taxon>
        <taxon>Neoteleostei</taxon>
        <taxon>Acanthomorphata</taxon>
        <taxon>Ovalentaria</taxon>
        <taxon>Cichlomorphae</taxon>
        <taxon>Cichliformes</taxon>
        <taxon>Cichlidae</taxon>
        <taxon>African cichlids</taxon>
        <taxon>Pseudocrenilabrinae</taxon>
        <taxon>Haplochromini</taxon>
        <taxon>Astatotilapia</taxon>
    </lineage>
</organism>
<dbReference type="InterPro" id="IPR017441">
    <property type="entry name" value="Protein_kinase_ATP_BS"/>
</dbReference>
<comment type="similarity">
    <text evidence="5">Belongs to the protein kinase superfamily. CMGC Ser/Thr protein kinase family. CDC2/CDKX subfamily.</text>
</comment>
<dbReference type="PROSITE" id="PS50011">
    <property type="entry name" value="PROTEIN_KINASE_DOM"/>
    <property type="match status" value="1"/>
</dbReference>
<keyword evidence="17" id="KW-0539">Nucleus</keyword>
<evidence type="ECO:0000256" key="19">
    <source>
        <dbReference type="ARBA" id="ARBA00047899"/>
    </source>
</evidence>
<evidence type="ECO:0000259" key="23">
    <source>
        <dbReference type="PROSITE" id="PS50011"/>
    </source>
</evidence>
<name>A0A3P8NVK0_ASTCA</name>
<evidence type="ECO:0000313" key="24">
    <source>
        <dbReference type="Ensembl" id="ENSACLP00000008715.2"/>
    </source>
</evidence>
<keyword evidence="12 21" id="KW-0547">Nucleotide-binding</keyword>
<keyword evidence="9" id="KW-0597">Phosphoprotein</keyword>
<keyword evidence="15" id="KW-0460">Magnesium</keyword>
<evidence type="ECO:0000256" key="11">
    <source>
        <dbReference type="ARBA" id="ARBA00022723"/>
    </source>
</evidence>
<keyword evidence="25" id="KW-1185">Reference proteome</keyword>
<keyword evidence="8" id="KW-0723">Serine/threonine-protein kinase</keyword>
<feature type="compositionally biased region" description="Polar residues" evidence="22">
    <location>
        <begin position="578"/>
        <end position="593"/>
    </location>
</feature>
<dbReference type="PANTHER" id="PTHR24055">
    <property type="entry name" value="MITOGEN-ACTIVATED PROTEIN KINASE"/>
    <property type="match status" value="1"/>
</dbReference>
<keyword evidence="7" id="KW-0963">Cytoplasm</keyword>
<keyword evidence="18" id="KW-0966">Cell projection</keyword>
<comment type="catalytic activity">
    <reaction evidence="19">
        <text>L-threonyl-[protein] + ATP = O-phospho-L-threonyl-[protein] + ADP + H(+)</text>
        <dbReference type="Rhea" id="RHEA:46608"/>
        <dbReference type="Rhea" id="RHEA-COMP:11060"/>
        <dbReference type="Rhea" id="RHEA-COMP:11605"/>
        <dbReference type="ChEBI" id="CHEBI:15378"/>
        <dbReference type="ChEBI" id="CHEBI:30013"/>
        <dbReference type="ChEBI" id="CHEBI:30616"/>
        <dbReference type="ChEBI" id="CHEBI:61977"/>
        <dbReference type="ChEBI" id="CHEBI:456216"/>
        <dbReference type="EC" id="2.7.11.1"/>
    </reaction>
</comment>
<feature type="compositionally biased region" description="Basic and acidic residues" evidence="22">
    <location>
        <begin position="335"/>
        <end position="346"/>
    </location>
</feature>
<sequence length="618" mass="69530">MNRYTTIRQLGDGTYGSVILGRSLESGELVAIKKMKRKFYSWEECMNLREVKSLKKLNHANVIKLKEVIRENDHLYFIFEYMKENLYQLMKDRDMKPENLLCMGPELVKIADFGLAREIRSRPPYTDYVSTRWYRAPEVLLRSTSYSSPIDQWAVGCIMAELYTLRPLFPGSSEVDTIFKICQVLGTPKKNDWSEGYQLASAMNFRWPQCVPSNLKTLIPNASPEAIHLMTDLLQWDPKKRPASAQALRYSYFHVGQALGTPQQILEQGRPQPSRVPMQTPLQSQQMLQQQPLLLKPVPPSQPPPPNQHCSPSRPLQQVQHSPASAAAQAAAYQRHTELVREQQQPKHILKQEQTEGTPQSHLPYIVDKTLQCKQTRQEPENANLLSYQLKPKGGGGRRRWGHGTGHLKGDDWDDYEETDLTSISILGKSNFSTQKSRQGEGTPSRYGNILDFSRPTGNEDAPLNLNKTASYQEPSRTASAKQHYLRQSRYLPGISTKKNVAINASKDFTGSHLWGSSSIPFGGTLPSRGAHGTNTVPGGYMPSFYKKDSGSAGHRGHQGPSVETTASNYATWRSGRSQMNTSANMPSTNKSTPGLLPRPPLQTIHGRTDWSAKYGHR</sequence>
<evidence type="ECO:0000256" key="10">
    <source>
        <dbReference type="ARBA" id="ARBA00022679"/>
    </source>
</evidence>
<comment type="subcellular location">
    <subcellularLocation>
        <location evidence="3">Cell projection</location>
        <location evidence="3">Cilium</location>
    </subcellularLocation>
    <subcellularLocation>
        <location evidence="4">Cytoplasm</location>
        <location evidence="4">Cytoskeleton</location>
    </subcellularLocation>
    <subcellularLocation>
        <location evidence="2">Nucleus</location>
    </subcellularLocation>
</comment>
<keyword evidence="10" id="KW-0808">Transferase</keyword>
<dbReference type="Gene3D" id="3.30.200.20">
    <property type="entry name" value="Phosphorylase Kinase, domain 1"/>
    <property type="match status" value="1"/>
</dbReference>
<dbReference type="OrthoDB" id="2158884at2759"/>
<dbReference type="CDD" id="cd07830">
    <property type="entry name" value="STKc_MAK_like"/>
    <property type="match status" value="1"/>
</dbReference>
<evidence type="ECO:0000256" key="13">
    <source>
        <dbReference type="ARBA" id="ARBA00022777"/>
    </source>
</evidence>
<dbReference type="InterPro" id="IPR050117">
    <property type="entry name" value="MAPK"/>
</dbReference>
<evidence type="ECO:0000256" key="17">
    <source>
        <dbReference type="ARBA" id="ARBA00023242"/>
    </source>
</evidence>
<evidence type="ECO:0000256" key="6">
    <source>
        <dbReference type="ARBA" id="ARBA00012513"/>
    </source>
</evidence>
<feature type="region of interest" description="Disordered" evidence="22">
    <location>
        <begin position="295"/>
        <end position="346"/>
    </location>
</feature>
<feature type="domain" description="Protein kinase" evidence="23">
    <location>
        <begin position="4"/>
        <end position="253"/>
    </location>
</feature>
<gene>
    <name evidence="24" type="primary">CILK1</name>
</gene>
<proteinExistence type="inferred from homology"/>
<evidence type="ECO:0000313" key="25">
    <source>
        <dbReference type="Proteomes" id="UP000265100"/>
    </source>
</evidence>
<protein>
    <recommendedName>
        <fullName evidence="6">non-specific serine/threonine protein kinase</fullName>
        <ecNumber evidence="6">2.7.11.1</ecNumber>
    </recommendedName>
</protein>
<feature type="compositionally biased region" description="Low complexity" evidence="22">
    <location>
        <begin position="308"/>
        <end position="334"/>
    </location>
</feature>
<dbReference type="EC" id="2.7.11.1" evidence="6"/>
<evidence type="ECO:0000256" key="8">
    <source>
        <dbReference type="ARBA" id="ARBA00022527"/>
    </source>
</evidence>
<comment type="cofactor">
    <cofactor evidence="1">
        <name>Mg(2+)</name>
        <dbReference type="ChEBI" id="CHEBI:18420"/>
    </cofactor>
</comment>
<evidence type="ECO:0000256" key="16">
    <source>
        <dbReference type="ARBA" id="ARBA00023212"/>
    </source>
</evidence>
<evidence type="ECO:0000256" key="20">
    <source>
        <dbReference type="ARBA" id="ARBA00048679"/>
    </source>
</evidence>
<evidence type="ECO:0000256" key="22">
    <source>
        <dbReference type="SAM" id="MobiDB-lite"/>
    </source>
</evidence>
<reference evidence="24" key="3">
    <citation type="submission" date="2025-09" db="UniProtKB">
        <authorList>
            <consortium name="Ensembl"/>
        </authorList>
    </citation>
    <scope>IDENTIFICATION</scope>
</reference>
<keyword evidence="11" id="KW-0479">Metal-binding</keyword>
<evidence type="ECO:0000256" key="12">
    <source>
        <dbReference type="ARBA" id="ARBA00022741"/>
    </source>
</evidence>
<dbReference type="GO" id="GO:0005634">
    <property type="term" value="C:nucleus"/>
    <property type="evidence" value="ECO:0007669"/>
    <property type="project" value="UniProtKB-SubCell"/>
</dbReference>
<dbReference type="PROSITE" id="PS00107">
    <property type="entry name" value="PROTEIN_KINASE_ATP"/>
    <property type="match status" value="1"/>
</dbReference>
<evidence type="ECO:0000256" key="14">
    <source>
        <dbReference type="ARBA" id="ARBA00022840"/>
    </source>
</evidence>
<dbReference type="AlphaFoldDB" id="A0A3P8NVK0"/>
<dbReference type="GO" id="GO:0005929">
    <property type="term" value="C:cilium"/>
    <property type="evidence" value="ECO:0007669"/>
    <property type="project" value="UniProtKB-SubCell"/>
</dbReference>
<dbReference type="GO" id="GO:0004674">
    <property type="term" value="F:protein serine/threonine kinase activity"/>
    <property type="evidence" value="ECO:0007669"/>
    <property type="project" value="UniProtKB-KW"/>
</dbReference>
<evidence type="ECO:0000256" key="7">
    <source>
        <dbReference type="ARBA" id="ARBA00022490"/>
    </source>
</evidence>
<dbReference type="SUPFAM" id="SSF56112">
    <property type="entry name" value="Protein kinase-like (PK-like)"/>
    <property type="match status" value="1"/>
</dbReference>
<feature type="region of interest" description="Disordered" evidence="22">
    <location>
        <begin position="268"/>
        <end position="287"/>
    </location>
</feature>
<dbReference type="GO" id="GO:0005524">
    <property type="term" value="F:ATP binding"/>
    <property type="evidence" value="ECO:0007669"/>
    <property type="project" value="UniProtKB-UniRule"/>
</dbReference>
<dbReference type="Ensembl" id="ENSACLT00000008919.2">
    <property type="protein sequence ID" value="ENSACLP00000008715.2"/>
    <property type="gene ID" value="ENSACLG00000005939.2"/>
</dbReference>
<dbReference type="SMART" id="SM00220">
    <property type="entry name" value="S_TKc"/>
    <property type="match status" value="1"/>
</dbReference>
<dbReference type="FunFam" id="3.30.200.20:FF:000071">
    <property type="entry name" value="serine/threonine-protein kinase MAK isoform X1"/>
    <property type="match status" value="1"/>
</dbReference>
<evidence type="ECO:0000256" key="21">
    <source>
        <dbReference type="PROSITE-ProRule" id="PRU10141"/>
    </source>
</evidence>
<comment type="catalytic activity">
    <reaction evidence="20">
        <text>L-seryl-[protein] + ATP = O-phospho-L-seryl-[protein] + ADP + H(+)</text>
        <dbReference type="Rhea" id="RHEA:17989"/>
        <dbReference type="Rhea" id="RHEA-COMP:9863"/>
        <dbReference type="Rhea" id="RHEA-COMP:11604"/>
        <dbReference type="ChEBI" id="CHEBI:15378"/>
        <dbReference type="ChEBI" id="CHEBI:29999"/>
        <dbReference type="ChEBI" id="CHEBI:30616"/>
        <dbReference type="ChEBI" id="CHEBI:83421"/>
        <dbReference type="ChEBI" id="CHEBI:456216"/>
        <dbReference type="EC" id="2.7.11.1"/>
    </reaction>
</comment>
<dbReference type="Pfam" id="PF00069">
    <property type="entry name" value="Pkinase"/>
    <property type="match status" value="2"/>
</dbReference>
<dbReference type="Gene3D" id="1.10.510.10">
    <property type="entry name" value="Transferase(Phosphotransferase) domain 1"/>
    <property type="match status" value="1"/>
</dbReference>
<keyword evidence="13" id="KW-0418">Kinase</keyword>
<reference evidence="24" key="1">
    <citation type="submission" date="2018-05" db="EMBL/GenBank/DDBJ databases">
        <authorList>
            <person name="Datahose"/>
        </authorList>
    </citation>
    <scope>NUCLEOTIDE SEQUENCE</scope>
</reference>
<dbReference type="GO" id="GO:0046872">
    <property type="term" value="F:metal ion binding"/>
    <property type="evidence" value="ECO:0007669"/>
    <property type="project" value="UniProtKB-KW"/>
</dbReference>
<evidence type="ECO:0000256" key="15">
    <source>
        <dbReference type="ARBA" id="ARBA00022842"/>
    </source>
</evidence>
<dbReference type="GeneTree" id="ENSGT00940000158807"/>